<protein>
    <submittedName>
        <fullName evidence="1">Uncharacterized protein</fullName>
    </submittedName>
</protein>
<dbReference type="Proteomes" id="UP000466442">
    <property type="component" value="Linkage Group LG9"/>
</dbReference>
<gene>
    <name evidence="1" type="ORF">GE061_018699</name>
</gene>
<sequence length="125" mass="13746">MDKLNNTTPATTEKEFLMPEECSTISRVESTLYELLQYTTTNKCEQDPKTCAELTREMCDDILRILRVLALAANVLHSTEISGPSDKGTTCTEARGGAERGGAAGCLNLTQHHCLNCLHARDTKK</sequence>
<name>A0A8S9X7P6_APOLU</name>
<organism evidence="1 2">
    <name type="scientific">Apolygus lucorum</name>
    <name type="common">Small green plant bug</name>
    <name type="synonym">Lygocoris lucorum</name>
    <dbReference type="NCBI Taxonomy" id="248454"/>
    <lineage>
        <taxon>Eukaryota</taxon>
        <taxon>Metazoa</taxon>
        <taxon>Ecdysozoa</taxon>
        <taxon>Arthropoda</taxon>
        <taxon>Hexapoda</taxon>
        <taxon>Insecta</taxon>
        <taxon>Pterygota</taxon>
        <taxon>Neoptera</taxon>
        <taxon>Paraneoptera</taxon>
        <taxon>Hemiptera</taxon>
        <taxon>Heteroptera</taxon>
        <taxon>Panheteroptera</taxon>
        <taxon>Cimicomorpha</taxon>
        <taxon>Miridae</taxon>
        <taxon>Mirini</taxon>
        <taxon>Apolygus</taxon>
    </lineage>
</organism>
<comment type="caution">
    <text evidence="1">The sequence shown here is derived from an EMBL/GenBank/DDBJ whole genome shotgun (WGS) entry which is preliminary data.</text>
</comment>
<dbReference type="EMBL" id="WIXP02000009">
    <property type="protein sequence ID" value="KAF6204539.1"/>
    <property type="molecule type" value="Genomic_DNA"/>
</dbReference>
<evidence type="ECO:0000313" key="2">
    <source>
        <dbReference type="Proteomes" id="UP000466442"/>
    </source>
</evidence>
<proteinExistence type="predicted"/>
<reference evidence="1" key="1">
    <citation type="journal article" date="2021" name="Mol. Ecol. Resour.">
        <title>Apolygus lucorum genome provides insights into omnivorousness and mesophyll feeding.</title>
        <authorList>
            <person name="Liu Y."/>
            <person name="Liu H."/>
            <person name="Wang H."/>
            <person name="Huang T."/>
            <person name="Liu B."/>
            <person name="Yang B."/>
            <person name="Yin L."/>
            <person name="Li B."/>
            <person name="Zhang Y."/>
            <person name="Zhang S."/>
            <person name="Jiang F."/>
            <person name="Zhang X."/>
            <person name="Ren Y."/>
            <person name="Wang B."/>
            <person name="Wang S."/>
            <person name="Lu Y."/>
            <person name="Wu K."/>
            <person name="Fan W."/>
            <person name="Wang G."/>
        </authorList>
    </citation>
    <scope>NUCLEOTIDE SEQUENCE</scope>
    <source>
        <strain evidence="1">12Hb</strain>
    </source>
</reference>
<evidence type="ECO:0000313" key="1">
    <source>
        <dbReference type="EMBL" id="KAF6204539.1"/>
    </source>
</evidence>
<accession>A0A8S9X7P6</accession>
<keyword evidence="2" id="KW-1185">Reference proteome</keyword>
<dbReference type="AlphaFoldDB" id="A0A8S9X7P6"/>